<reference evidence="7 8" key="1">
    <citation type="submission" date="2019-01" db="EMBL/GenBank/DDBJ databases">
        <title>Agromyces.</title>
        <authorList>
            <person name="Li J."/>
        </authorList>
    </citation>
    <scope>NUCLEOTIDE SEQUENCE [LARGE SCALE GENOMIC DNA]</scope>
    <source>
        <strain evidence="7 8">DSM 23870</strain>
    </source>
</reference>
<dbReference type="GO" id="GO:0046872">
    <property type="term" value="F:metal ion binding"/>
    <property type="evidence" value="ECO:0007669"/>
    <property type="project" value="UniProtKB-KW"/>
</dbReference>
<keyword evidence="1" id="KW-0479">Metal-binding</keyword>
<comment type="caution">
    <text evidence="7">The sequence shown here is derived from an EMBL/GenBank/DDBJ whole genome shotgun (WGS) entry which is preliminary data.</text>
</comment>
<dbReference type="Gene3D" id="3.60.21.10">
    <property type="match status" value="1"/>
</dbReference>
<sequence length="306" mass="33048">MSPFGQHPPASHVIAHLSDPHFLGGSRPLHGAVDQYANLDRTLATLEATGVRPAAIVFTGDLTDLGEPDAYVRLRETVEPVASRLGAEVVWVMGNHDERAPFAELLLDADGDLDAPQDRVHEFDGLRIIALDSTVPGYHHGEFSDAQLAWLADELQTQAPHGTLLAMHHPPIPTPLLEAMAILELQEQERLADVIRGTDVRGILGGHLHYSTHSTFAGVPVSVASASCYTLDLAAPGRLLSGVDGGQSFDLVHVYADRLVHSTVPLVDAPEVSVFPESARVVLERMTPAERLEAFSNKRSTFDPLT</sequence>
<dbReference type="OrthoDB" id="5241795at2"/>
<protein>
    <submittedName>
        <fullName evidence="6 7">Phosphodiesterase</fullName>
    </submittedName>
</protein>
<dbReference type="InterPro" id="IPR050884">
    <property type="entry name" value="CNP_phosphodiesterase-III"/>
</dbReference>
<evidence type="ECO:0000259" key="5">
    <source>
        <dbReference type="Pfam" id="PF00149"/>
    </source>
</evidence>
<dbReference type="Proteomes" id="UP000292686">
    <property type="component" value="Unassembled WGS sequence"/>
</dbReference>
<dbReference type="EMBL" id="SDPM01000001">
    <property type="protein sequence ID" value="RXZ87837.1"/>
    <property type="molecule type" value="Genomic_DNA"/>
</dbReference>
<organism evidence="7 8">
    <name type="scientific">Agromyces atrinae</name>
    <dbReference type="NCBI Taxonomy" id="592376"/>
    <lineage>
        <taxon>Bacteria</taxon>
        <taxon>Bacillati</taxon>
        <taxon>Actinomycetota</taxon>
        <taxon>Actinomycetes</taxon>
        <taxon>Micrococcales</taxon>
        <taxon>Microbacteriaceae</taxon>
        <taxon>Agromyces</taxon>
    </lineage>
</organism>
<dbReference type="Proteomes" id="UP000581087">
    <property type="component" value="Unassembled WGS sequence"/>
</dbReference>
<dbReference type="SUPFAM" id="SSF56300">
    <property type="entry name" value="Metallo-dependent phosphatases"/>
    <property type="match status" value="1"/>
</dbReference>
<dbReference type="RefSeq" id="WP_129172102.1">
    <property type="nucleotide sequence ID" value="NZ_JACCBI010000001.1"/>
</dbReference>
<evidence type="ECO:0000313" key="6">
    <source>
        <dbReference type="EMBL" id="NYD68007.1"/>
    </source>
</evidence>
<dbReference type="Pfam" id="PF00149">
    <property type="entry name" value="Metallophos"/>
    <property type="match status" value="1"/>
</dbReference>
<dbReference type="PANTHER" id="PTHR42988:SF2">
    <property type="entry name" value="CYCLIC NUCLEOTIDE PHOSPHODIESTERASE CBUA0032-RELATED"/>
    <property type="match status" value="1"/>
</dbReference>
<evidence type="ECO:0000313" key="9">
    <source>
        <dbReference type="Proteomes" id="UP000581087"/>
    </source>
</evidence>
<evidence type="ECO:0000313" key="7">
    <source>
        <dbReference type="EMBL" id="RXZ87837.1"/>
    </source>
</evidence>
<accession>A0A4Q2M8X4</accession>
<dbReference type="InterPro" id="IPR004843">
    <property type="entry name" value="Calcineurin-like_PHP"/>
</dbReference>
<evidence type="ECO:0000313" key="8">
    <source>
        <dbReference type="Proteomes" id="UP000292686"/>
    </source>
</evidence>
<proteinExistence type="inferred from homology"/>
<dbReference type="EMBL" id="JACCBI010000001">
    <property type="protein sequence ID" value="NYD68007.1"/>
    <property type="molecule type" value="Genomic_DNA"/>
</dbReference>
<reference evidence="6 9" key="2">
    <citation type="submission" date="2020-07" db="EMBL/GenBank/DDBJ databases">
        <title>Sequencing the genomes of 1000 actinobacteria strains.</title>
        <authorList>
            <person name="Klenk H.-P."/>
        </authorList>
    </citation>
    <scope>NUCLEOTIDE SEQUENCE [LARGE SCALE GENOMIC DNA]</scope>
    <source>
        <strain evidence="6 9">DSM 23870</strain>
    </source>
</reference>
<keyword evidence="8" id="KW-1185">Reference proteome</keyword>
<dbReference type="InterPro" id="IPR029052">
    <property type="entry name" value="Metallo-depent_PP-like"/>
</dbReference>
<name>A0A4Q2M8X4_9MICO</name>
<evidence type="ECO:0000256" key="3">
    <source>
        <dbReference type="ARBA" id="ARBA00023004"/>
    </source>
</evidence>
<keyword evidence="3" id="KW-0408">Iron</keyword>
<dbReference type="GO" id="GO:0016787">
    <property type="term" value="F:hydrolase activity"/>
    <property type="evidence" value="ECO:0007669"/>
    <property type="project" value="UniProtKB-KW"/>
</dbReference>
<dbReference type="PANTHER" id="PTHR42988">
    <property type="entry name" value="PHOSPHOHYDROLASE"/>
    <property type="match status" value="1"/>
</dbReference>
<dbReference type="AlphaFoldDB" id="A0A4Q2M8X4"/>
<feature type="domain" description="Calcineurin-like phosphoesterase" evidence="5">
    <location>
        <begin position="14"/>
        <end position="210"/>
    </location>
</feature>
<keyword evidence="2" id="KW-0378">Hydrolase</keyword>
<evidence type="ECO:0000256" key="2">
    <source>
        <dbReference type="ARBA" id="ARBA00022801"/>
    </source>
</evidence>
<evidence type="ECO:0000256" key="1">
    <source>
        <dbReference type="ARBA" id="ARBA00022723"/>
    </source>
</evidence>
<comment type="similarity">
    <text evidence="4">Belongs to the cyclic nucleotide phosphodiesterase class-III family.</text>
</comment>
<evidence type="ECO:0000256" key="4">
    <source>
        <dbReference type="ARBA" id="ARBA00025742"/>
    </source>
</evidence>
<gene>
    <name evidence="6" type="ORF">BJ972_002526</name>
    <name evidence="7" type="ORF">ESP50_01130</name>
</gene>